<dbReference type="CDD" id="cd04301">
    <property type="entry name" value="NAT_SF"/>
    <property type="match status" value="1"/>
</dbReference>
<dbReference type="InterPro" id="IPR000182">
    <property type="entry name" value="GNAT_dom"/>
</dbReference>
<sequence length="165" mass="18931">MLIKKLLPEHWESVKKIYELGIATGLATFETQVPDWNNWDEKHLPFGRLVCIIDERVAGWVAISSVSSRDVYKGIAEISIYIHPSFKGLGIGFVLLNNVISESEENGIWTLQAGIFEENKSSYRLHEKAGFRKVGYRENLGQVNNQWHNIILFERRSKLVGFNLI</sequence>
<feature type="domain" description="N-acetyltransferase" evidence="3">
    <location>
        <begin position="1"/>
        <end position="154"/>
    </location>
</feature>
<evidence type="ECO:0000259" key="3">
    <source>
        <dbReference type="PROSITE" id="PS51186"/>
    </source>
</evidence>
<keyword evidence="5" id="KW-1185">Reference proteome</keyword>
<reference evidence="4 5" key="1">
    <citation type="submission" date="2016-04" db="EMBL/GenBank/DDBJ databases">
        <authorList>
            <person name="Evans L.H."/>
            <person name="Alamgir A."/>
            <person name="Owens N."/>
            <person name="Weber N.D."/>
            <person name="Virtaneva K."/>
            <person name="Barbian K."/>
            <person name="Babar A."/>
            <person name="Rosenke K."/>
        </authorList>
    </citation>
    <scope>NUCLEOTIDE SEQUENCE [LARGE SCALE GENOMIC DNA]</scope>
    <source>
        <strain evidence="4 5">CCM 8644</strain>
    </source>
</reference>
<dbReference type="EMBL" id="LWHJ01000027">
    <property type="protein sequence ID" value="OAQ39853.1"/>
    <property type="molecule type" value="Genomic_DNA"/>
</dbReference>
<evidence type="ECO:0000256" key="2">
    <source>
        <dbReference type="ARBA" id="ARBA00023315"/>
    </source>
</evidence>
<dbReference type="STRING" id="1826909.A5893_09795"/>
<dbReference type="Proteomes" id="UP000078459">
    <property type="component" value="Unassembled WGS sequence"/>
</dbReference>
<gene>
    <name evidence="4" type="ORF">A5893_09795</name>
</gene>
<name>A0A179DHE7_9SPHI</name>
<dbReference type="PANTHER" id="PTHR43072">
    <property type="entry name" value="N-ACETYLTRANSFERASE"/>
    <property type="match status" value="1"/>
</dbReference>
<dbReference type="OrthoDB" id="9799096at2"/>
<evidence type="ECO:0000256" key="1">
    <source>
        <dbReference type="ARBA" id="ARBA00022679"/>
    </source>
</evidence>
<accession>A0A179DHE7</accession>
<dbReference type="AlphaFoldDB" id="A0A179DHE7"/>
<comment type="caution">
    <text evidence="4">The sequence shown here is derived from an EMBL/GenBank/DDBJ whole genome shotgun (WGS) entry which is preliminary data.</text>
</comment>
<dbReference type="RefSeq" id="WP_068822468.1">
    <property type="nucleotide sequence ID" value="NZ_LWHJ01000027.1"/>
</dbReference>
<dbReference type="SUPFAM" id="SSF55729">
    <property type="entry name" value="Acyl-CoA N-acyltransferases (Nat)"/>
    <property type="match status" value="1"/>
</dbReference>
<reference evidence="4 5" key="2">
    <citation type="submission" date="2016-06" db="EMBL/GenBank/DDBJ databases">
        <title>Pedobacter psychrophilus sp. nov., isolated from Antarctic fragmentary rock.</title>
        <authorList>
            <person name="Svec P."/>
        </authorList>
    </citation>
    <scope>NUCLEOTIDE SEQUENCE [LARGE SCALE GENOMIC DNA]</scope>
    <source>
        <strain evidence="4 5">CCM 8644</strain>
    </source>
</reference>
<evidence type="ECO:0000313" key="5">
    <source>
        <dbReference type="Proteomes" id="UP000078459"/>
    </source>
</evidence>
<dbReference type="GO" id="GO:0016747">
    <property type="term" value="F:acyltransferase activity, transferring groups other than amino-acyl groups"/>
    <property type="evidence" value="ECO:0007669"/>
    <property type="project" value="InterPro"/>
</dbReference>
<evidence type="ECO:0000313" key="4">
    <source>
        <dbReference type="EMBL" id="OAQ39853.1"/>
    </source>
</evidence>
<dbReference type="PROSITE" id="PS51186">
    <property type="entry name" value="GNAT"/>
    <property type="match status" value="1"/>
</dbReference>
<dbReference type="Gene3D" id="3.40.630.30">
    <property type="match status" value="1"/>
</dbReference>
<proteinExistence type="predicted"/>
<organism evidence="4 5">
    <name type="scientific">Pedobacter psychrophilus</name>
    <dbReference type="NCBI Taxonomy" id="1826909"/>
    <lineage>
        <taxon>Bacteria</taxon>
        <taxon>Pseudomonadati</taxon>
        <taxon>Bacteroidota</taxon>
        <taxon>Sphingobacteriia</taxon>
        <taxon>Sphingobacteriales</taxon>
        <taxon>Sphingobacteriaceae</taxon>
        <taxon>Pedobacter</taxon>
    </lineage>
</organism>
<dbReference type="Pfam" id="PF00583">
    <property type="entry name" value="Acetyltransf_1"/>
    <property type="match status" value="1"/>
</dbReference>
<dbReference type="PANTHER" id="PTHR43072:SF23">
    <property type="entry name" value="UPF0039 PROTEIN C11D3.02C"/>
    <property type="match status" value="1"/>
</dbReference>
<keyword evidence="1 4" id="KW-0808">Transferase</keyword>
<keyword evidence="2" id="KW-0012">Acyltransferase</keyword>
<dbReference type="InterPro" id="IPR016181">
    <property type="entry name" value="Acyl_CoA_acyltransferase"/>
</dbReference>
<protein>
    <submittedName>
        <fullName evidence="4">Phosphinothricin acetyltransferase</fullName>
    </submittedName>
</protein>